<sequence length="35" mass="4153">MYSYRSGSRQLDIRYCYILRSDRKTRINPQSPGNG</sequence>
<reference evidence="2" key="2">
    <citation type="submission" date="2013-12" db="EMBL/GenBank/DDBJ databases">
        <authorList>
            <person name="Yu Y."/>
            <person name="Lee S."/>
            <person name="de Baynast K."/>
            <person name="Wissotski M."/>
            <person name="Liu L."/>
            <person name="Talag J."/>
            <person name="Goicoechea J."/>
            <person name="Angelova A."/>
            <person name="Jetty R."/>
            <person name="Kudrna D."/>
            <person name="Golser W."/>
            <person name="Rivera L."/>
            <person name="Zhang J."/>
            <person name="Wing R."/>
        </authorList>
    </citation>
    <scope>NUCLEOTIDE SEQUENCE</scope>
</reference>
<evidence type="ECO:0000313" key="1">
    <source>
        <dbReference type="EnsemblPlants" id="LPERR09G01450.3"/>
    </source>
</evidence>
<dbReference type="AlphaFoldDB" id="A0A0D9XBM8"/>
<proteinExistence type="predicted"/>
<accession>A0A0D9XBM8</accession>
<evidence type="ECO:0000313" key="2">
    <source>
        <dbReference type="Proteomes" id="UP000032180"/>
    </source>
</evidence>
<reference evidence="1" key="3">
    <citation type="submission" date="2015-04" db="UniProtKB">
        <authorList>
            <consortium name="EnsemblPlants"/>
        </authorList>
    </citation>
    <scope>IDENTIFICATION</scope>
</reference>
<reference evidence="1 2" key="1">
    <citation type="submission" date="2012-08" db="EMBL/GenBank/DDBJ databases">
        <title>Oryza genome evolution.</title>
        <authorList>
            <person name="Wing R.A."/>
        </authorList>
    </citation>
    <scope>NUCLEOTIDE SEQUENCE</scope>
</reference>
<organism evidence="1 2">
    <name type="scientific">Leersia perrieri</name>
    <dbReference type="NCBI Taxonomy" id="77586"/>
    <lineage>
        <taxon>Eukaryota</taxon>
        <taxon>Viridiplantae</taxon>
        <taxon>Streptophyta</taxon>
        <taxon>Embryophyta</taxon>
        <taxon>Tracheophyta</taxon>
        <taxon>Spermatophyta</taxon>
        <taxon>Magnoliopsida</taxon>
        <taxon>Liliopsida</taxon>
        <taxon>Poales</taxon>
        <taxon>Poaceae</taxon>
        <taxon>BOP clade</taxon>
        <taxon>Oryzoideae</taxon>
        <taxon>Oryzeae</taxon>
        <taxon>Oryzinae</taxon>
        <taxon>Leersia</taxon>
    </lineage>
</organism>
<dbReference type="EnsemblPlants" id="LPERR09G01450.3">
    <property type="protein sequence ID" value="LPERR09G01450.3"/>
    <property type="gene ID" value="LPERR09G01450"/>
</dbReference>
<name>A0A0D9XBM8_9ORYZ</name>
<dbReference type="Gramene" id="LPERR09G01450.3">
    <property type="protein sequence ID" value="LPERR09G01450.3"/>
    <property type="gene ID" value="LPERR09G01450"/>
</dbReference>
<protein>
    <submittedName>
        <fullName evidence="1">Uncharacterized protein</fullName>
    </submittedName>
</protein>
<dbReference type="Proteomes" id="UP000032180">
    <property type="component" value="Chromosome 9"/>
</dbReference>
<keyword evidence="2" id="KW-1185">Reference proteome</keyword>
<dbReference type="HOGENOM" id="CLU_3369143_0_0_1"/>